<sequence>MYSFNLDYIFNIAYNILLAIRYVFLFWILRIDKAQYLADHQYDAWDGLRDRGWIKDPGFSGGNFGLDPNSNVFYLGSGNAEKLSWWDTLRQNLFGWGNGNNVVHSSGSTNYGFNPADVDFAVNKVNNDPWFSNLKFSIQNPIIAFFNDVLTLLTFIVLIWLIYSMLKWLFIILAPVNEAKEKKKLDKEVERKEMRTKRIAELEKLKVQESFQERELEKKEDKIENSLPGGIAGLPIDENDLTIEEVVRIKEKEDILLDYKVKNIIPVKENKVIKIKTSFDTGIEKTNTPTETIEQVAINIPLSTEEKLKFVYQDDRKEWYMTRWNTVIGYMQGKEEAIWRIGILEADNLLDEVLSDRGYKGLTLADKLKMAGFNTIDLAWAAHKVRNRIAHDGSRFMLSDRMARNTIELYRSVFKELKIFE</sequence>
<evidence type="ECO:0000313" key="2">
    <source>
        <dbReference type="EMBL" id="MPL62373.1"/>
    </source>
</evidence>
<keyword evidence="1" id="KW-1133">Transmembrane helix</keyword>
<gene>
    <name evidence="2" type="ORF">SDC9_07993</name>
</gene>
<name>A0A644T631_9ZZZZ</name>
<keyword evidence="1" id="KW-0812">Transmembrane</keyword>
<keyword evidence="1" id="KW-0472">Membrane</keyword>
<organism evidence="2">
    <name type="scientific">bioreactor metagenome</name>
    <dbReference type="NCBI Taxonomy" id="1076179"/>
    <lineage>
        <taxon>unclassified sequences</taxon>
        <taxon>metagenomes</taxon>
        <taxon>ecological metagenomes</taxon>
    </lineage>
</organism>
<comment type="caution">
    <text evidence="2">The sequence shown here is derived from an EMBL/GenBank/DDBJ whole genome shotgun (WGS) entry which is preliminary data.</text>
</comment>
<feature type="transmembrane region" description="Helical" evidence="1">
    <location>
        <begin position="142"/>
        <end position="163"/>
    </location>
</feature>
<dbReference type="EMBL" id="VSSQ01000017">
    <property type="protein sequence ID" value="MPL62373.1"/>
    <property type="molecule type" value="Genomic_DNA"/>
</dbReference>
<accession>A0A644T631</accession>
<dbReference type="AlphaFoldDB" id="A0A644T631"/>
<protein>
    <submittedName>
        <fullName evidence="2">Uncharacterized protein</fullName>
    </submittedName>
</protein>
<reference evidence="2" key="1">
    <citation type="submission" date="2019-08" db="EMBL/GenBank/DDBJ databases">
        <authorList>
            <person name="Kucharzyk K."/>
            <person name="Murdoch R.W."/>
            <person name="Higgins S."/>
            <person name="Loffler F."/>
        </authorList>
    </citation>
    <scope>NUCLEOTIDE SEQUENCE</scope>
</reference>
<evidence type="ECO:0000256" key="1">
    <source>
        <dbReference type="SAM" id="Phobius"/>
    </source>
</evidence>
<feature type="transmembrane region" description="Helical" evidence="1">
    <location>
        <begin position="12"/>
        <end position="29"/>
    </location>
</feature>
<proteinExistence type="predicted"/>